<dbReference type="InterPro" id="IPR000210">
    <property type="entry name" value="BTB/POZ_dom"/>
</dbReference>
<reference evidence="3" key="1">
    <citation type="journal article" date="2023" name="Mol. Phylogenet. Evol.">
        <title>Genome-scale phylogeny and comparative genomics of the fungal order Sordariales.</title>
        <authorList>
            <person name="Hensen N."/>
            <person name="Bonometti L."/>
            <person name="Westerberg I."/>
            <person name="Brannstrom I.O."/>
            <person name="Guillou S."/>
            <person name="Cros-Aarteil S."/>
            <person name="Calhoun S."/>
            <person name="Haridas S."/>
            <person name="Kuo A."/>
            <person name="Mondo S."/>
            <person name="Pangilinan J."/>
            <person name="Riley R."/>
            <person name="LaButti K."/>
            <person name="Andreopoulos B."/>
            <person name="Lipzen A."/>
            <person name="Chen C."/>
            <person name="Yan M."/>
            <person name="Daum C."/>
            <person name="Ng V."/>
            <person name="Clum A."/>
            <person name="Steindorff A."/>
            <person name="Ohm R.A."/>
            <person name="Martin F."/>
            <person name="Silar P."/>
            <person name="Natvig D.O."/>
            <person name="Lalanne C."/>
            <person name="Gautier V."/>
            <person name="Ament-Velasquez S.L."/>
            <person name="Kruys A."/>
            <person name="Hutchinson M.I."/>
            <person name="Powell A.J."/>
            <person name="Barry K."/>
            <person name="Miller A.N."/>
            <person name="Grigoriev I.V."/>
            <person name="Debuchy R."/>
            <person name="Gladieux P."/>
            <person name="Hiltunen Thoren M."/>
            <person name="Johannesson H."/>
        </authorList>
    </citation>
    <scope>NUCLEOTIDE SEQUENCE</scope>
    <source>
        <strain evidence="3">CBS 315.58</strain>
    </source>
</reference>
<dbReference type="PANTHER" id="PTHR47843">
    <property type="entry name" value="BTB DOMAIN-CONTAINING PROTEIN-RELATED"/>
    <property type="match status" value="1"/>
</dbReference>
<dbReference type="Gene3D" id="3.30.710.10">
    <property type="entry name" value="Potassium Channel Kv1.1, Chain A"/>
    <property type="match status" value="1"/>
</dbReference>
<organism evidence="3 4">
    <name type="scientific">Triangularia verruculosa</name>
    <dbReference type="NCBI Taxonomy" id="2587418"/>
    <lineage>
        <taxon>Eukaryota</taxon>
        <taxon>Fungi</taxon>
        <taxon>Dikarya</taxon>
        <taxon>Ascomycota</taxon>
        <taxon>Pezizomycotina</taxon>
        <taxon>Sordariomycetes</taxon>
        <taxon>Sordariomycetidae</taxon>
        <taxon>Sordariales</taxon>
        <taxon>Podosporaceae</taxon>
        <taxon>Triangularia</taxon>
    </lineage>
</organism>
<accession>A0AAN7B142</accession>
<feature type="chain" id="PRO_5042948591" description="BTB domain-containing protein" evidence="1">
    <location>
        <begin position="19"/>
        <end position="727"/>
    </location>
</feature>
<dbReference type="PROSITE" id="PS50097">
    <property type="entry name" value="BTB"/>
    <property type="match status" value="1"/>
</dbReference>
<evidence type="ECO:0000256" key="1">
    <source>
        <dbReference type="SAM" id="SignalP"/>
    </source>
</evidence>
<dbReference type="CDD" id="cd18186">
    <property type="entry name" value="BTB_POZ_ZBTB_KLHL-like"/>
    <property type="match status" value="1"/>
</dbReference>
<dbReference type="EMBL" id="MU863881">
    <property type="protein sequence ID" value="KAK4204565.1"/>
    <property type="molecule type" value="Genomic_DNA"/>
</dbReference>
<gene>
    <name evidence="3" type="ORF">QBC40DRAFT_292739</name>
</gene>
<dbReference type="AlphaFoldDB" id="A0AAN7B142"/>
<evidence type="ECO:0000259" key="2">
    <source>
        <dbReference type="PROSITE" id="PS50097"/>
    </source>
</evidence>
<keyword evidence="4" id="KW-1185">Reference proteome</keyword>
<comment type="caution">
    <text evidence="3">The sequence shown here is derived from an EMBL/GenBank/DDBJ whole genome shotgun (WGS) entry which is preliminary data.</text>
</comment>
<protein>
    <recommendedName>
        <fullName evidence="2">BTB domain-containing protein</fullName>
    </recommendedName>
</protein>
<feature type="domain" description="BTB" evidence="2">
    <location>
        <begin position="428"/>
        <end position="506"/>
    </location>
</feature>
<dbReference type="SUPFAM" id="SSF54695">
    <property type="entry name" value="POZ domain"/>
    <property type="match status" value="1"/>
</dbReference>
<feature type="signal peptide" evidence="1">
    <location>
        <begin position="1"/>
        <end position="18"/>
    </location>
</feature>
<dbReference type="Proteomes" id="UP001303160">
    <property type="component" value="Unassembled WGS sequence"/>
</dbReference>
<dbReference type="InterPro" id="IPR011333">
    <property type="entry name" value="SKP1/BTB/POZ_sf"/>
</dbReference>
<evidence type="ECO:0000313" key="4">
    <source>
        <dbReference type="Proteomes" id="UP001303160"/>
    </source>
</evidence>
<proteinExistence type="predicted"/>
<dbReference type="PANTHER" id="PTHR47843:SF5">
    <property type="entry name" value="BTB_POZ DOMAIN PROTEIN"/>
    <property type="match status" value="1"/>
</dbReference>
<name>A0AAN7B142_9PEZI</name>
<reference evidence="3" key="2">
    <citation type="submission" date="2023-05" db="EMBL/GenBank/DDBJ databases">
        <authorList>
            <consortium name="Lawrence Berkeley National Laboratory"/>
            <person name="Steindorff A."/>
            <person name="Hensen N."/>
            <person name="Bonometti L."/>
            <person name="Westerberg I."/>
            <person name="Brannstrom I.O."/>
            <person name="Guillou S."/>
            <person name="Cros-Aarteil S."/>
            <person name="Calhoun S."/>
            <person name="Haridas S."/>
            <person name="Kuo A."/>
            <person name="Mondo S."/>
            <person name="Pangilinan J."/>
            <person name="Riley R."/>
            <person name="Labutti K."/>
            <person name="Andreopoulos B."/>
            <person name="Lipzen A."/>
            <person name="Chen C."/>
            <person name="Yanf M."/>
            <person name="Daum C."/>
            <person name="Ng V."/>
            <person name="Clum A."/>
            <person name="Ohm R."/>
            <person name="Martin F."/>
            <person name="Silar P."/>
            <person name="Natvig D."/>
            <person name="Lalanne C."/>
            <person name="Gautier V."/>
            <person name="Ament-Velasquez S.L."/>
            <person name="Kruys A."/>
            <person name="Hutchinson M.I."/>
            <person name="Powell A.J."/>
            <person name="Barry K."/>
            <person name="Miller A.N."/>
            <person name="Grigoriev I.V."/>
            <person name="Debuchy R."/>
            <person name="Gladieux P."/>
            <person name="Thoren M.H."/>
            <person name="Johannesson H."/>
        </authorList>
    </citation>
    <scope>NUCLEOTIDE SEQUENCE</scope>
    <source>
        <strain evidence="3">CBS 315.58</strain>
    </source>
</reference>
<keyword evidence="1" id="KW-0732">Signal</keyword>
<evidence type="ECO:0000313" key="3">
    <source>
        <dbReference type="EMBL" id="KAK4204565.1"/>
    </source>
</evidence>
<sequence length="727" mass="82075">MKFFLTVAVTAIAGIVTAIPVEEREVEALEALSMAGTATDATTNCSARCPSLTNFRNIPILPIPLIAPACAGGSCGAHSGTTGSSQGCLGCNNVVNIIPVITALTFGACSPATAATGSDFHWMGRDDSSVQVIRALYKVSHADCVPTNWLANGVLYRVQVDFPKSDTPLSEESLPPIGEFVDVELNCKGRIVRCHRGVIYPQWPNPFQKYEPEWRSAPKITINFSHQHDHPWMMQPLLDVFYRRPGAYQVHLNQRLYAGGEGPNSLSIEALTGINWEQIKILDVNSAINDQAKELFILKYGKLWFNLQMYLFGDRYSIPTLRLHCLKEFHNEASKPEHKLTYYGDMINLFYSNIKGDRQHHKRLGWILSHLVSGRHADFEVSRKGLSQVMASHPKFVEDFLEHYSLSARSMMETEFLEHMEIDNTRYTDMTTTCRGREWKAHRAIVCTSSKYFEAAWNGPWKAGFFGTSGIPTFGANELIFIYTGKYSSYVYTVKTVRQPDVDVDDQVCSPLLTKDELLDSLDEFVLPTAFNDPDISEQVFSEQNDRGDSLVLLSPQRIREGLWISLHMYLLGDLRGIDELCDFAAARFHDFGSLFAEDSSSPPSIYIKHSPGFVGWVGKVLVSIIDPLYSTLPPITNEKGRLHRNLCHLLLRNWRCEEHRAALIPMMVKHETFLAHFLEHLAKAPPHSDYEIDGLLMRESSVNQYLWEEHVREWVSNLDSLAESFT</sequence>